<evidence type="ECO:0000256" key="3">
    <source>
        <dbReference type="ARBA" id="ARBA00022475"/>
    </source>
</evidence>
<feature type="transmembrane region" description="Helical" evidence="8">
    <location>
        <begin position="54"/>
        <end position="74"/>
    </location>
</feature>
<dbReference type="PANTHER" id="PTHR42718">
    <property type="entry name" value="MAJOR FACILITATOR SUPERFAMILY MULTIDRUG TRANSPORTER MFSC"/>
    <property type="match status" value="1"/>
</dbReference>
<comment type="caution">
    <text evidence="10">The sequence shown here is derived from an EMBL/GenBank/DDBJ whole genome shotgun (WGS) entry which is preliminary data.</text>
</comment>
<dbReference type="EMBL" id="JAVREV010000013">
    <property type="protein sequence ID" value="MDT0445381.1"/>
    <property type="molecule type" value="Genomic_DNA"/>
</dbReference>
<comment type="subcellular location">
    <subcellularLocation>
        <location evidence="1">Cell membrane</location>
        <topology evidence="1">Multi-pass membrane protein</topology>
    </subcellularLocation>
</comment>
<dbReference type="PANTHER" id="PTHR42718:SF47">
    <property type="entry name" value="METHYL VIOLOGEN RESISTANCE PROTEIN SMVA"/>
    <property type="match status" value="1"/>
</dbReference>
<feature type="transmembrane region" description="Helical" evidence="8">
    <location>
        <begin position="272"/>
        <end position="297"/>
    </location>
</feature>
<dbReference type="Pfam" id="PF07690">
    <property type="entry name" value="MFS_1"/>
    <property type="match status" value="1"/>
</dbReference>
<evidence type="ECO:0000256" key="8">
    <source>
        <dbReference type="SAM" id="Phobius"/>
    </source>
</evidence>
<accession>A0ABU2S9M6</accession>
<evidence type="ECO:0000256" key="7">
    <source>
        <dbReference type="ARBA" id="ARBA00023251"/>
    </source>
</evidence>
<feature type="transmembrane region" description="Helical" evidence="8">
    <location>
        <begin position="111"/>
        <end position="132"/>
    </location>
</feature>
<keyword evidence="7" id="KW-0046">Antibiotic resistance</keyword>
<feature type="transmembrane region" description="Helical" evidence="8">
    <location>
        <begin position="170"/>
        <end position="194"/>
    </location>
</feature>
<dbReference type="Gene3D" id="1.20.1250.20">
    <property type="entry name" value="MFS general substrate transporter like domains"/>
    <property type="match status" value="1"/>
</dbReference>
<keyword evidence="11" id="KW-1185">Reference proteome</keyword>
<evidence type="ECO:0000256" key="4">
    <source>
        <dbReference type="ARBA" id="ARBA00022692"/>
    </source>
</evidence>
<dbReference type="SUPFAM" id="SSF103473">
    <property type="entry name" value="MFS general substrate transporter"/>
    <property type="match status" value="1"/>
</dbReference>
<feature type="domain" description="Major facilitator superfamily (MFS) profile" evidence="9">
    <location>
        <begin position="20"/>
        <end position="507"/>
    </location>
</feature>
<evidence type="ECO:0000313" key="11">
    <source>
        <dbReference type="Proteomes" id="UP001183615"/>
    </source>
</evidence>
<dbReference type="InterPro" id="IPR011701">
    <property type="entry name" value="MFS"/>
</dbReference>
<reference evidence="11" key="1">
    <citation type="submission" date="2023-07" db="EMBL/GenBank/DDBJ databases">
        <title>30 novel species of actinomycetes from the DSMZ collection.</title>
        <authorList>
            <person name="Nouioui I."/>
        </authorList>
    </citation>
    <scope>NUCLEOTIDE SEQUENCE [LARGE SCALE GENOMIC DNA]</scope>
    <source>
        <strain evidence="11">DSM 41886</strain>
    </source>
</reference>
<keyword evidence="2" id="KW-0813">Transport</keyword>
<feature type="transmembrane region" description="Helical" evidence="8">
    <location>
        <begin position="21"/>
        <end position="42"/>
    </location>
</feature>
<gene>
    <name evidence="10" type="ORF">RM779_22680</name>
</gene>
<feature type="transmembrane region" description="Helical" evidence="8">
    <location>
        <begin position="362"/>
        <end position="389"/>
    </location>
</feature>
<evidence type="ECO:0000256" key="1">
    <source>
        <dbReference type="ARBA" id="ARBA00004651"/>
    </source>
</evidence>
<dbReference type="Gene3D" id="1.20.1720.10">
    <property type="entry name" value="Multidrug resistance protein D"/>
    <property type="match status" value="1"/>
</dbReference>
<dbReference type="InterPro" id="IPR020846">
    <property type="entry name" value="MFS_dom"/>
</dbReference>
<protein>
    <submittedName>
        <fullName evidence="10">MFS transporter</fullName>
    </submittedName>
</protein>
<organism evidence="10 11">
    <name type="scientific">Streptomyces johnsoniae</name>
    <dbReference type="NCBI Taxonomy" id="3075532"/>
    <lineage>
        <taxon>Bacteria</taxon>
        <taxon>Bacillati</taxon>
        <taxon>Actinomycetota</taxon>
        <taxon>Actinomycetes</taxon>
        <taxon>Kitasatosporales</taxon>
        <taxon>Streptomycetaceae</taxon>
        <taxon>Streptomyces</taxon>
    </lineage>
</organism>
<feature type="transmembrane region" description="Helical" evidence="8">
    <location>
        <begin position="206"/>
        <end position="223"/>
    </location>
</feature>
<name>A0ABU2S9M6_9ACTN</name>
<feature type="transmembrane region" description="Helical" evidence="8">
    <location>
        <begin position="484"/>
        <end position="503"/>
    </location>
</feature>
<evidence type="ECO:0000313" key="10">
    <source>
        <dbReference type="EMBL" id="MDT0445381.1"/>
    </source>
</evidence>
<feature type="transmembrane region" description="Helical" evidence="8">
    <location>
        <begin position="339"/>
        <end position="356"/>
    </location>
</feature>
<sequence>MTVSAPATAVPRAGRREWAGLAVLGLPTLLLSLDLSVLHLAAPHLSADLGPSTSQLLWILDIYGFMIAGFLVTMGTLGDRIGRRRLLLIGATAFGAASVLAAYATSPAMLIAARAVLGIAGATLMPSTLALIRNMFQDARQRATAVGVWMTCFLAGSALGPVLGGVLLEWFWWGSVFLAGVPVMVILLISAPLLLPEYRDREAGRLDLFSVLLSMGAMMPVIYGLKKLAEDGVRAGHLLAVAVGLLVGLLFVHRQRRLAAPLLDLRLFRNPVFGGTLAFTSLTVFASGGMLMFLVQYLQMVEDKSPLEAGIWMLPATAVMIVATLLVPAMARRTAPVRLVAGGMAVAALGYLLATRTGGDHAAVIVVTGLAFAYLGAAPMMVLGTDMILSSAPQEKAGSASSLSETSGELGMAMGIAVLGSVGTAVYRREIDNGLPDGLPADSADAAADSLPNALSVAGQLPDGVGALVSEAARAAFTSGVTTVAWVSAGLMAVLSLTAWVLLRRLGVGTEARTEDT</sequence>
<feature type="transmembrane region" description="Helical" evidence="8">
    <location>
        <begin position="144"/>
        <end position="164"/>
    </location>
</feature>
<keyword evidence="5 8" id="KW-1133">Transmembrane helix</keyword>
<feature type="transmembrane region" description="Helical" evidence="8">
    <location>
        <begin position="86"/>
        <end position="105"/>
    </location>
</feature>
<dbReference type="PROSITE" id="PS50850">
    <property type="entry name" value="MFS"/>
    <property type="match status" value="1"/>
</dbReference>
<dbReference type="Proteomes" id="UP001183615">
    <property type="component" value="Unassembled WGS sequence"/>
</dbReference>
<evidence type="ECO:0000256" key="2">
    <source>
        <dbReference type="ARBA" id="ARBA00022448"/>
    </source>
</evidence>
<feature type="transmembrane region" description="Helical" evidence="8">
    <location>
        <begin position="235"/>
        <end position="252"/>
    </location>
</feature>
<keyword evidence="3" id="KW-1003">Cell membrane</keyword>
<dbReference type="CDD" id="cd17321">
    <property type="entry name" value="MFS_MMR_MDR_like"/>
    <property type="match status" value="1"/>
</dbReference>
<evidence type="ECO:0000256" key="5">
    <source>
        <dbReference type="ARBA" id="ARBA00022989"/>
    </source>
</evidence>
<dbReference type="InterPro" id="IPR036259">
    <property type="entry name" value="MFS_trans_sf"/>
</dbReference>
<dbReference type="RefSeq" id="WP_311619588.1">
    <property type="nucleotide sequence ID" value="NZ_JAVREV010000013.1"/>
</dbReference>
<evidence type="ECO:0000256" key="6">
    <source>
        <dbReference type="ARBA" id="ARBA00023136"/>
    </source>
</evidence>
<feature type="transmembrane region" description="Helical" evidence="8">
    <location>
        <begin position="309"/>
        <end position="327"/>
    </location>
</feature>
<evidence type="ECO:0000259" key="9">
    <source>
        <dbReference type="PROSITE" id="PS50850"/>
    </source>
</evidence>
<keyword evidence="6 8" id="KW-0472">Membrane</keyword>
<keyword evidence="4 8" id="KW-0812">Transmembrane</keyword>
<proteinExistence type="predicted"/>